<dbReference type="Proteomes" id="UP000094669">
    <property type="component" value="Unassembled WGS sequence"/>
</dbReference>
<dbReference type="InterPro" id="IPR058230">
    <property type="entry name" value="OmpL37"/>
</dbReference>
<evidence type="ECO:0000313" key="1">
    <source>
        <dbReference type="EMBL" id="PNV74582.1"/>
    </source>
</evidence>
<sequence>MLGFPANKFRLGLILFGLPILLGIPMDGIEADIDSNRATALLRVEHGLKENEFHLRAINSTVSNFGSADDKALYRRCIQHHIETLTLYLQFDLPHSYDEMRQTQRLLVVLYSGAVEKYRFQVRRELDHLAKYALRTKDAEATHQLEIGYRELGAAGIKKTIADNTRPYLPGIKTQYLYESLKLLKQSRKYMVLLSLKFLSDFQPDLQSHEFEEVYNEINRAMFSKADQYSRIHFDNNFMIFDSENLYEATWETPALQELEKSLGEIDPGLNRQRRQAKRSLTP</sequence>
<evidence type="ECO:0000313" key="2">
    <source>
        <dbReference type="Proteomes" id="UP000094669"/>
    </source>
</evidence>
<name>A0ABX4YHP4_9LEPT</name>
<gene>
    <name evidence="1" type="ORF">BES34_012640</name>
</gene>
<organism evidence="1 2">
    <name type="scientific">Leptospira inadai serovar Lyme</name>
    <dbReference type="NCBI Taxonomy" id="293084"/>
    <lineage>
        <taxon>Bacteria</taxon>
        <taxon>Pseudomonadati</taxon>
        <taxon>Spirochaetota</taxon>
        <taxon>Spirochaetia</taxon>
        <taxon>Leptospirales</taxon>
        <taxon>Leptospiraceae</taxon>
        <taxon>Leptospira</taxon>
    </lineage>
</organism>
<reference evidence="1" key="1">
    <citation type="submission" date="2018-01" db="EMBL/GenBank/DDBJ databases">
        <title>Genomic characterization of Leptospira inadai serogroup Lyme isolated from captured rat in Brazil and comparative analysis with human reference strain.</title>
        <authorList>
            <person name="Moreno L.Z."/>
            <person name="Loureiro A.P."/>
            <person name="Miraglia F."/>
            <person name="Kremer F.S."/>
            <person name="Eslabao M.R."/>
            <person name="Dellagostin O.A."/>
            <person name="Lilenbaum W."/>
            <person name="Moreno A.M."/>
        </authorList>
    </citation>
    <scope>NUCLEOTIDE SEQUENCE [LARGE SCALE GENOMIC DNA]</scope>
    <source>
        <strain evidence="1">M34/99</strain>
    </source>
</reference>
<protein>
    <submittedName>
        <fullName evidence="1">Uncharacterized protein</fullName>
    </submittedName>
</protein>
<proteinExistence type="predicted"/>
<dbReference type="NCBIfam" id="NF047447">
    <property type="entry name" value="Lepto_OmpL37"/>
    <property type="match status" value="1"/>
</dbReference>
<keyword evidence="2" id="KW-1185">Reference proteome</keyword>
<comment type="caution">
    <text evidence="1">The sequence shown here is derived from an EMBL/GenBank/DDBJ whole genome shotgun (WGS) entry which is preliminary data.</text>
</comment>
<dbReference type="EMBL" id="MCRM02000012">
    <property type="protein sequence ID" value="PNV74582.1"/>
    <property type="molecule type" value="Genomic_DNA"/>
</dbReference>
<dbReference type="RefSeq" id="WP_010415374.1">
    <property type="nucleotide sequence ID" value="NZ_MCRM02000012.1"/>
</dbReference>
<accession>A0ABX4YHP4</accession>